<keyword evidence="1" id="KW-0614">Plasmid</keyword>
<geneLocation type="plasmid" evidence="1">
    <name>pACN001-B</name>
</geneLocation>
<gene>
    <name evidence="1" type="ORF">J444_pB70</name>
</gene>
<accession>A0A140WYD7</accession>
<evidence type="ECO:0000313" key="1">
    <source>
        <dbReference type="EMBL" id="AHF23163.1"/>
    </source>
</evidence>
<dbReference type="AlphaFoldDB" id="A0A140WYD7"/>
<protein>
    <submittedName>
        <fullName evidence="1">Uncharacterized protein</fullName>
    </submittedName>
</protein>
<proteinExistence type="predicted"/>
<dbReference type="EMBL" id="KC853435">
    <property type="protein sequence ID" value="AHF23163.1"/>
    <property type="molecule type" value="Genomic_DNA"/>
</dbReference>
<organism evidence="1">
    <name type="scientific">Escherichia coli ACN001</name>
    <dbReference type="NCBI Taxonomy" id="1311757"/>
    <lineage>
        <taxon>Bacteria</taxon>
        <taxon>Pseudomonadati</taxon>
        <taxon>Pseudomonadota</taxon>
        <taxon>Gammaproteobacteria</taxon>
        <taxon>Enterobacterales</taxon>
        <taxon>Enterobacteriaceae</taxon>
        <taxon>Escherichia</taxon>
    </lineage>
</organism>
<reference evidence="1" key="1">
    <citation type="journal article" date="2014" name="J Glob Antimicrob Resist">
        <title>Plasmid-mediated multidrug resistance and virulence in an avian pathogenic Escherichia coli strain isolated in China.</title>
        <authorList>
            <person name="Wang X."/>
            <person name="Hao H."/>
            <person name="Xu Z."/>
            <person name="Zheng H."/>
            <person name="Liu C."/>
            <person name="Wei L."/>
            <person name="Zhang R."/>
            <person name="Bi D."/>
            <person name="Chen H."/>
            <person name="Tan C."/>
        </authorList>
    </citation>
    <scope>NUCLEOTIDE SEQUENCE</scope>
    <source>
        <strain evidence="1">ACN001</strain>
        <plasmid evidence="1">pACN001-B</plasmid>
    </source>
</reference>
<sequence length="93" mass="10613">MFKNIVGGVFPRSEELFSIRSRFSNWKKFLQAYRGNYCDGAYTPPGLMISGTTVIHGLFTDNQHLFLGITPLYIHQQCAHDKGYCHERIALTS</sequence>
<dbReference type="RefSeq" id="WP_024130020.1">
    <property type="nucleotide sequence ID" value="NC_023327.1"/>
</dbReference>
<name>A0A140WYD7_ECOLX</name>